<sequence length="76" mass="8770">MSTKQEHPLPVHVSTKESLGCNTQFTSNDLQRIFFILIILTMKNCVLLQRQEVVGRKSLAGSRWQEVLEVKKKKVM</sequence>
<keyword evidence="2" id="KW-1185">Reference proteome</keyword>
<comment type="caution">
    <text evidence="1">The sequence shown here is derived from an EMBL/GenBank/DDBJ whole genome shotgun (WGS) entry which is preliminary data.</text>
</comment>
<proteinExistence type="predicted"/>
<reference evidence="1 2" key="1">
    <citation type="submission" date="2019-03" db="EMBL/GenBank/DDBJ databases">
        <title>First draft genome of Liparis tanakae, snailfish: a comprehensive survey of snailfish specific genes.</title>
        <authorList>
            <person name="Kim W."/>
            <person name="Song I."/>
            <person name="Jeong J.-H."/>
            <person name="Kim D."/>
            <person name="Kim S."/>
            <person name="Ryu S."/>
            <person name="Song J.Y."/>
            <person name="Lee S.K."/>
        </authorList>
    </citation>
    <scope>NUCLEOTIDE SEQUENCE [LARGE SCALE GENOMIC DNA]</scope>
    <source>
        <tissue evidence="1">Muscle</tissue>
    </source>
</reference>
<gene>
    <name evidence="1" type="ORF">EYF80_067780</name>
</gene>
<accession>A0A4Z2E067</accession>
<dbReference type="Proteomes" id="UP000314294">
    <property type="component" value="Unassembled WGS sequence"/>
</dbReference>
<organism evidence="1 2">
    <name type="scientific">Liparis tanakae</name>
    <name type="common">Tanaka's snailfish</name>
    <dbReference type="NCBI Taxonomy" id="230148"/>
    <lineage>
        <taxon>Eukaryota</taxon>
        <taxon>Metazoa</taxon>
        <taxon>Chordata</taxon>
        <taxon>Craniata</taxon>
        <taxon>Vertebrata</taxon>
        <taxon>Euteleostomi</taxon>
        <taxon>Actinopterygii</taxon>
        <taxon>Neopterygii</taxon>
        <taxon>Teleostei</taxon>
        <taxon>Neoteleostei</taxon>
        <taxon>Acanthomorphata</taxon>
        <taxon>Eupercaria</taxon>
        <taxon>Perciformes</taxon>
        <taxon>Cottioidei</taxon>
        <taxon>Cottales</taxon>
        <taxon>Liparidae</taxon>
        <taxon>Liparis</taxon>
    </lineage>
</organism>
<dbReference type="EMBL" id="SRLO01024187">
    <property type="protein sequence ID" value="TNN22107.1"/>
    <property type="molecule type" value="Genomic_DNA"/>
</dbReference>
<dbReference type="AlphaFoldDB" id="A0A4Z2E067"/>
<name>A0A4Z2E067_9TELE</name>
<evidence type="ECO:0000313" key="1">
    <source>
        <dbReference type="EMBL" id="TNN22107.1"/>
    </source>
</evidence>
<evidence type="ECO:0000313" key="2">
    <source>
        <dbReference type="Proteomes" id="UP000314294"/>
    </source>
</evidence>
<protein>
    <submittedName>
        <fullName evidence="1">Uncharacterized protein</fullName>
    </submittedName>
</protein>